<dbReference type="PANTHER" id="PTHR47069">
    <property type="match status" value="1"/>
</dbReference>
<evidence type="ECO:0000313" key="2">
    <source>
        <dbReference type="EMBL" id="KAK6917942.1"/>
    </source>
</evidence>
<gene>
    <name evidence="2" type="ORF">RJ641_016364</name>
</gene>
<proteinExistence type="predicted"/>
<dbReference type="PANTHER" id="PTHR47069:SF11">
    <property type="entry name" value="OS04G0275550 PROTEIN"/>
    <property type="match status" value="1"/>
</dbReference>
<keyword evidence="3" id="KW-1185">Reference proteome</keyword>
<dbReference type="AlphaFoldDB" id="A0AAN8YYT2"/>
<sequence>MDNYENMTISKKSKTKGVEENTKARYAKWDDYALIKFVELCEEEIRKGNRPRSYLSKDGWRNLVVVFNQMIGRNYDKKKIKNYWDTMKRVGFDAARNTIRVDDEWWEKKIAIIGIRNSKTRTYPYFGIDMM</sequence>
<comment type="caution">
    <text evidence="2">The sequence shown here is derived from an EMBL/GenBank/DDBJ whole genome shotgun (WGS) entry which is preliminary data.</text>
</comment>
<reference evidence="2 3" key="1">
    <citation type="submission" date="2023-12" db="EMBL/GenBank/DDBJ databases">
        <title>A high-quality genome assembly for Dillenia turbinata (Dilleniales).</title>
        <authorList>
            <person name="Chanderbali A."/>
        </authorList>
    </citation>
    <scope>NUCLEOTIDE SEQUENCE [LARGE SCALE GENOMIC DNA]</scope>
    <source>
        <strain evidence="2">LSX21</strain>
        <tissue evidence="2">Leaf</tissue>
    </source>
</reference>
<feature type="domain" description="Myb/SANT-like" evidence="1">
    <location>
        <begin position="29"/>
        <end position="108"/>
    </location>
</feature>
<organism evidence="2 3">
    <name type="scientific">Dillenia turbinata</name>
    <dbReference type="NCBI Taxonomy" id="194707"/>
    <lineage>
        <taxon>Eukaryota</taxon>
        <taxon>Viridiplantae</taxon>
        <taxon>Streptophyta</taxon>
        <taxon>Embryophyta</taxon>
        <taxon>Tracheophyta</taxon>
        <taxon>Spermatophyta</taxon>
        <taxon>Magnoliopsida</taxon>
        <taxon>eudicotyledons</taxon>
        <taxon>Gunneridae</taxon>
        <taxon>Pentapetalae</taxon>
        <taxon>Dilleniales</taxon>
        <taxon>Dilleniaceae</taxon>
        <taxon>Dillenia</taxon>
    </lineage>
</organism>
<protein>
    <submittedName>
        <fullName evidence="2">Myb/SANT-like domain</fullName>
    </submittedName>
</protein>
<evidence type="ECO:0000259" key="1">
    <source>
        <dbReference type="Pfam" id="PF12776"/>
    </source>
</evidence>
<dbReference type="Proteomes" id="UP001370490">
    <property type="component" value="Unassembled WGS sequence"/>
</dbReference>
<evidence type="ECO:0000313" key="3">
    <source>
        <dbReference type="Proteomes" id="UP001370490"/>
    </source>
</evidence>
<dbReference type="InterPro" id="IPR024752">
    <property type="entry name" value="Myb/SANT-like_dom"/>
</dbReference>
<dbReference type="Pfam" id="PF12776">
    <property type="entry name" value="Myb_DNA-bind_3"/>
    <property type="match status" value="1"/>
</dbReference>
<accession>A0AAN8YYT2</accession>
<dbReference type="EMBL" id="JBAMMX010000022">
    <property type="protein sequence ID" value="KAK6917942.1"/>
    <property type="molecule type" value="Genomic_DNA"/>
</dbReference>
<name>A0AAN8YYT2_9MAGN</name>